<evidence type="ECO:0000256" key="15">
    <source>
        <dbReference type="SAM" id="Phobius"/>
    </source>
</evidence>
<evidence type="ECO:0000256" key="14">
    <source>
        <dbReference type="SAM" id="MobiDB-lite"/>
    </source>
</evidence>
<dbReference type="InterPro" id="IPR003594">
    <property type="entry name" value="HATPase_dom"/>
</dbReference>
<dbReference type="Gene3D" id="6.10.340.10">
    <property type="match status" value="1"/>
</dbReference>
<dbReference type="Gene3D" id="3.30.565.10">
    <property type="entry name" value="Histidine kinase-like ATPase, C-terminal domain"/>
    <property type="match status" value="1"/>
</dbReference>
<dbReference type="Pfam" id="PF02743">
    <property type="entry name" value="dCache_1"/>
    <property type="match status" value="1"/>
</dbReference>
<evidence type="ECO:0000256" key="1">
    <source>
        <dbReference type="ARBA" id="ARBA00000085"/>
    </source>
</evidence>
<dbReference type="EC" id="2.7.13.3" evidence="3"/>
<dbReference type="CDD" id="cd18773">
    <property type="entry name" value="PDC1_HK_sensor"/>
    <property type="match status" value="1"/>
</dbReference>
<evidence type="ECO:0000256" key="3">
    <source>
        <dbReference type="ARBA" id="ARBA00012438"/>
    </source>
</evidence>
<evidence type="ECO:0000259" key="17">
    <source>
        <dbReference type="PROSITE" id="PS50885"/>
    </source>
</evidence>
<dbReference type="InterPro" id="IPR005467">
    <property type="entry name" value="His_kinase_dom"/>
</dbReference>
<reference evidence="18 19" key="1">
    <citation type="submission" date="2019-09" db="EMBL/GenBank/DDBJ databases">
        <title>Bacillus ochoae sp. nov., Paenibacillus whitsoniae sp. nov., Paenibacillus spiritus sp. nov. Isolated from the Mars Exploration Rover during spacecraft assembly.</title>
        <authorList>
            <person name="Seuylemezian A."/>
            <person name="Vaishampayan P."/>
        </authorList>
    </citation>
    <scope>NUCLEOTIDE SEQUENCE [LARGE SCALE GENOMIC DNA]</scope>
    <source>
        <strain evidence="18 19">MER_111</strain>
    </source>
</reference>
<gene>
    <name evidence="18" type="ORF">F4V43_04870</name>
</gene>
<dbReference type="SMART" id="SM00304">
    <property type="entry name" value="HAMP"/>
    <property type="match status" value="1"/>
</dbReference>
<dbReference type="Pfam" id="PF02518">
    <property type="entry name" value="HATPase_c"/>
    <property type="match status" value="1"/>
</dbReference>
<dbReference type="PANTHER" id="PTHR34220">
    <property type="entry name" value="SENSOR HISTIDINE KINASE YPDA"/>
    <property type="match status" value="1"/>
</dbReference>
<dbReference type="PROSITE" id="PS50885">
    <property type="entry name" value="HAMP"/>
    <property type="match status" value="1"/>
</dbReference>
<evidence type="ECO:0000256" key="13">
    <source>
        <dbReference type="ARBA" id="ARBA00023136"/>
    </source>
</evidence>
<dbReference type="Pfam" id="PF06580">
    <property type="entry name" value="His_kinase"/>
    <property type="match status" value="1"/>
</dbReference>
<protein>
    <recommendedName>
        <fullName evidence="3">histidine kinase</fullName>
        <ecNumber evidence="3">2.7.13.3</ecNumber>
    </recommendedName>
</protein>
<evidence type="ECO:0000256" key="11">
    <source>
        <dbReference type="ARBA" id="ARBA00022989"/>
    </source>
</evidence>
<evidence type="ECO:0000256" key="12">
    <source>
        <dbReference type="ARBA" id="ARBA00023012"/>
    </source>
</evidence>
<dbReference type="GO" id="GO:0000155">
    <property type="term" value="F:phosphorelay sensor kinase activity"/>
    <property type="evidence" value="ECO:0007669"/>
    <property type="project" value="InterPro"/>
</dbReference>
<keyword evidence="12" id="KW-0902">Two-component regulatory system</keyword>
<feature type="domain" description="Histidine kinase" evidence="16">
    <location>
        <begin position="491"/>
        <end position="600"/>
    </location>
</feature>
<proteinExistence type="predicted"/>
<name>A0A5J5GER6_9BACL</name>
<keyword evidence="8" id="KW-0547">Nucleotide-binding</keyword>
<dbReference type="InterPro" id="IPR036890">
    <property type="entry name" value="HATPase_C_sf"/>
</dbReference>
<dbReference type="InterPro" id="IPR004358">
    <property type="entry name" value="Sig_transdc_His_kin-like_C"/>
</dbReference>
<keyword evidence="7 15" id="KW-0812">Transmembrane</keyword>
<dbReference type="CDD" id="cd06225">
    <property type="entry name" value="HAMP"/>
    <property type="match status" value="1"/>
</dbReference>
<dbReference type="EMBL" id="VYKK01000005">
    <property type="protein sequence ID" value="KAA9006298.1"/>
    <property type="molecule type" value="Genomic_DNA"/>
</dbReference>
<dbReference type="InterPro" id="IPR003660">
    <property type="entry name" value="HAMP_dom"/>
</dbReference>
<keyword evidence="19" id="KW-1185">Reference proteome</keyword>
<evidence type="ECO:0000256" key="8">
    <source>
        <dbReference type="ARBA" id="ARBA00022741"/>
    </source>
</evidence>
<dbReference type="InterPro" id="IPR050640">
    <property type="entry name" value="Bact_2-comp_sensor_kinase"/>
</dbReference>
<dbReference type="Pfam" id="PF00672">
    <property type="entry name" value="HAMP"/>
    <property type="match status" value="1"/>
</dbReference>
<dbReference type="Gene3D" id="3.30.450.20">
    <property type="entry name" value="PAS domain"/>
    <property type="match status" value="2"/>
</dbReference>
<organism evidence="18 19">
    <name type="scientific">Paenibacillus spiritus</name>
    <dbReference type="NCBI Taxonomy" id="2496557"/>
    <lineage>
        <taxon>Bacteria</taxon>
        <taxon>Bacillati</taxon>
        <taxon>Bacillota</taxon>
        <taxon>Bacilli</taxon>
        <taxon>Bacillales</taxon>
        <taxon>Paenibacillaceae</taxon>
        <taxon>Paenibacillus</taxon>
    </lineage>
</organism>
<evidence type="ECO:0000256" key="6">
    <source>
        <dbReference type="ARBA" id="ARBA00022679"/>
    </source>
</evidence>
<keyword evidence="9" id="KW-0418">Kinase</keyword>
<evidence type="ECO:0000313" key="19">
    <source>
        <dbReference type="Proteomes" id="UP000367750"/>
    </source>
</evidence>
<evidence type="ECO:0000256" key="5">
    <source>
        <dbReference type="ARBA" id="ARBA00022553"/>
    </source>
</evidence>
<feature type="domain" description="HAMP" evidence="17">
    <location>
        <begin position="328"/>
        <end position="380"/>
    </location>
</feature>
<dbReference type="SUPFAM" id="SSF158472">
    <property type="entry name" value="HAMP domain-like"/>
    <property type="match status" value="1"/>
</dbReference>
<dbReference type="PRINTS" id="PR00344">
    <property type="entry name" value="BCTRLSENSOR"/>
</dbReference>
<feature type="transmembrane region" description="Helical" evidence="15">
    <location>
        <begin position="30"/>
        <end position="54"/>
    </location>
</feature>
<feature type="region of interest" description="Disordered" evidence="14">
    <location>
        <begin position="1"/>
        <end position="20"/>
    </location>
</feature>
<comment type="subcellular location">
    <subcellularLocation>
        <location evidence="2">Cell membrane</location>
        <topology evidence="2">Multi-pass membrane protein</topology>
    </subcellularLocation>
</comment>
<dbReference type="GO" id="GO:0005886">
    <property type="term" value="C:plasma membrane"/>
    <property type="evidence" value="ECO:0007669"/>
    <property type="project" value="UniProtKB-SubCell"/>
</dbReference>
<dbReference type="SUPFAM" id="SSF55874">
    <property type="entry name" value="ATPase domain of HSP90 chaperone/DNA topoisomerase II/histidine kinase"/>
    <property type="match status" value="1"/>
</dbReference>
<dbReference type="InterPro" id="IPR033479">
    <property type="entry name" value="dCache_1"/>
</dbReference>
<evidence type="ECO:0000313" key="18">
    <source>
        <dbReference type="EMBL" id="KAA9006298.1"/>
    </source>
</evidence>
<dbReference type="AlphaFoldDB" id="A0A5J5GER6"/>
<comment type="catalytic activity">
    <reaction evidence="1">
        <text>ATP + protein L-histidine = ADP + protein N-phospho-L-histidine.</text>
        <dbReference type="EC" id="2.7.13.3"/>
    </reaction>
</comment>
<feature type="transmembrane region" description="Helical" evidence="15">
    <location>
        <begin position="307"/>
        <end position="328"/>
    </location>
</feature>
<comment type="caution">
    <text evidence="18">The sequence shown here is derived from an EMBL/GenBank/DDBJ whole genome shotgun (WGS) entry which is preliminary data.</text>
</comment>
<dbReference type="PROSITE" id="PS50109">
    <property type="entry name" value="HIS_KIN"/>
    <property type="match status" value="1"/>
</dbReference>
<dbReference type="CDD" id="cd12912">
    <property type="entry name" value="PDC2_MCP_like"/>
    <property type="match status" value="1"/>
</dbReference>
<evidence type="ECO:0000256" key="9">
    <source>
        <dbReference type="ARBA" id="ARBA00022777"/>
    </source>
</evidence>
<dbReference type="GO" id="GO:0005524">
    <property type="term" value="F:ATP binding"/>
    <property type="evidence" value="ECO:0007669"/>
    <property type="project" value="UniProtKB-KW"/>
</dbReference>
<dbReference type="RefSeq" id="WP_150457129.1">
    <property type="nucleotide sequence ID" value="NZ_VYKK01000005.1"/>
</dbReference>
<evidence type="ECO:0000259" key="16">
    <source>
        <dbReference type="PROSITE" id="PS50109"/>
    </source>
</evidence>
<dbReference type="PANTHER" id="PTHR34220:SF7">
    <property type="entry name" value="SENSOR HISTIDINE KINASE YPDA"/>
    <property type="match status" value="1"/>
</dbReference>
<accession>A0A5J5GER6</accession>
<keyword evidence="10" id="KW-0067">ATP-binding</keyword>
<evidence type="ECO:0000256" key="2">
    <source>
        <dbReference type="ARBA" id="ARBA00004651"/>
    </source>
</evidence>
<keyword evidence="13 15" id="KW-0472">Membrane</keyword>
<dbReference type="Proteomes" id="UP000367750">
    <property type="component" value="Unassembled WGS sequence"/>
</dbReference>
<dbReference type="SMART" id="SM00387">
    <property type="entry name" value="HATPase_c"/>
    <property type="match status" value="1"/>
</dbReference>
<keyword evidence="5" id="KW-0597">Phosphoprotein</keyword>
<keyword evidence="4" id="KW-1003">Cell membrane</keyword>
<keyword evidence="6" id="KW-0808">Transferase</keyword>
<dbReference type="InterPro" id="IPR010559">
    <property type="entry name" value="Sig_transdc_His_kin_internal"/>
</dbReference>
<sequence>MPRSRQPLFPFRPGRRAGSGGRLLPKLRSIQMIITLTFTAVTVLAAVVVSLLMYNKFAKTAEQNATLNMQQIIEQVNYNLNLYVEGMRGIYEKAEQEIGETDAIGSTLLKERLIALLESRADIVSFAVFTPGGDLVLDVPETPMRSNTRLYDQSWFNAPQKNSDISFSAPHIQNLFKNRYTWVVSLSKKVHYRDQGVLKEGILLVDFNFRTIDQLSRQVKLGKRGYAYILDSLGNIVYHPQQQLIYAGLKYENVEPVLEYTYRSYTDSASGEKRLITLRTLAATGWKIVGVAYYDEIITTRRDLSRYLLGLLAAVCLVAIVVSVLLSARIARPIAKLERTVQQVGEGDLHTSINVRGAYEVEQLSRRFNLMLQRIRQLMDQIIFEQETKRKGELEVLQAQINPHFLYNTLNSVIRLAEQGRNEEVVTMIQSLSRFFRISLSKGKNVITVQEELDHVRHYLVIQSFRFKNKFRYEIQADEEVLSCQTIKLILQPIVENAIYHGIEMMPDEGRIAIRATVRDGLVVIQVTDNGLGMSRETMSRLLTGGARNPGNSGAGSGSGVGVRNVNERIILYFGREYGLSFESELEEGTTVTVTFPAVRSDEGGNPGREEESS</sequence>
<keyword evidence="11 15" id="KW-1133">Transmembrane helix</keyword>
<dbReference type="OrthoDB" id="9776552at2"/>
<evidence type="ECO:0000256" key="4">
    <source>
        <dbReference type="ARBA" id="ARBA00022475"/>
    </source>
</evidence>
<evidence type="ECO:0000256" key="10">
    <source>
        <dbReference type="ARBA" id="ARBA00022840"/>
    </source>
</evidence>
<evidence type="ECO:0000256" key="7">
    <source>
        <dbReference type="ARBA" id="ARBA00022692"/>
    </source>
</evidence>